<feature type="compositionally biased region" description="Basic and acidic residues" evidence="1">
    <location>
        <begin position="549"/>
        <end position="585"/>
    </location>
</feature>
<feature type="compositionally biased region" description="Polar residues" evidence="1">
    <location>
        <begin position="102"/>
        <end position="117"/>
    </location>
</feature>
<feature type="compositionally biased region" description="Acidic residues" evidence="1">
    <location>
        <begin position="305"/>
        <end position="316"/>
    </location>
</feature>
<dbReference type="Gene3D" id="2.30.30.140">
    <property type="match status" value="1"/>
</dbReference>
<evidence type="ECO:0000259" key="2">
    <source>
        <dbReference type="PROSITE" id="PS50812"/>
    </source>
</evidence>
<feature type="compositionally biased region" description="Basic residues" evidence="1">
    <location>
        <begin position="129"/>
        <end position="139"/>
    </location>
</feature>
<dbReference type="Pfam" id="PF00855">
    <property type="entry name" value="PWWP"/>
    <property type="match status" value="1"/>
</dbReference>
<feature type="compositionally biased region" description="Basic and acidic residues" evidence="1">
    <location>
        <begin position="524"/>
        <end position="534"/>
    </location>
</feature>
<dbReference type="PROSITE" id="PS50812">
    <property type="entry name" value="PWWP"/>
    <property type="match status" value="1"/>
</dbReference>
<dbReference type="EMBL" id="CAJPDT010000043">
    <property type="protein sequence ID" value="CAF9926307.1"/>
    <property type="molecule type" value="Genomic_DNA"/>
</dbReference>
<evidence type="ECO:0000313" key="4">
    <source>
        <dbReference type="Proteomes" id="UP000664534"/>
    </source>
</evidence>
<dbReference type="Proteomes" id="UP000664534">
    <property type="component" value="Unassembled WGS sequence"/>
</dbReference>
<dbReference type="OrthoDB" id="62853at2759"/>
<feature type="compositionally biased region" description="Acidic residues" evidence="1">
    <location>
        <begin position="535"/>
        <end position="548"/>
    </location>
</feature>
<sequence length="610" mass="66316">MAEGTNVASSNPTTSGAEIEHLQQDNGAKAADVMDESISEPPKEGTEQQEAADATKTNGDTTHATEDEPSTSAPHTQDTEMQDAAETGDAAGAESSPAIPPTNGTPATSKRASTGGSSRKKSSAVPEHKSKKLNKKKSRPLTNLNAQPGEYYIARMKGHPPWPSVICDEDMLPPSLLTTRPVTAALEDGTFKRTDYADGGKRAHERTFPIMFLHTNEFAWIPNTELTPLDVGSETTKNPVEKGKSKTLLAAYGKAAENNDLAHFKTMLADHQKAVEIDEELKEEKAAKKTKKAPRKSGDAAAVVDDADEMDIDDDVAAEKPKSKKRKKADESDDANEKPAKTPKTATKLKLTTPKTPAAESSNKKKTAKPKAKATVTKSGSEEETVTPKAEEKPPTPAQIKEMKEKKVLYYRHKLQRGFLSRDTMPKEDEMKSMSDFLSELETYPDLEGSIIRTTKIHKVLRQMLKLPSIPLDEEFHFKTRSVDLLAKWNETLSNDPNGGGAGDKDDDAKPEASTNTPATNGETSKDAEEQAEKAEEEAIAPEEENEETLDKKIGTTVEGEKEAEKPEEVTATEQEKTAEEEKTDGPAIETAPEKEYKPPVADETVEATA</sequence>
<dbReference type="AlphaFoldDB" id="A0A8H3FJK2"/>
<evidence type="ECO:0000313" key="3">
    <source>
        <dbReference type="EMBL" id="CAF9926307.1"/>
    </source>
</evidence>
<feature type="compositionally biased region" description="Polar residues" evidence="1">
    <location>
        <begin position="1"/>
        <end position="16"/>
    </location>
</feature>
<dbReference type="PANTHER" id="PTHR22910:SF6">
    <property type="entry name" value="PROTEIN MGARP"/>
    <property type="match status" value="1"/>
</dbReference>
<feature type="compositionally biased region" description="Low complexity" evidence="1">
    <location>
        <begin position="342"/>
        <end position="359"/>
    </location>
</feature>
<comment type="caution">
    <text evidence="3">The sequence shown here is derived from an EMBL/GenBank/DDBJ whole genome shotgun (WGS) entry which is preliminary data.</text>
</comment>
<reference evidence="3" key="1">
    <citation type="submission" date="2021-03" db="EMBL/GenBank/DDBJ databases">
        <authorList>
            <person name="Tagirdzhanova G."/>
        </authorList>
    </citation>
    <scope>NUCLEOTIDE SEQUENCE</scope>
</reference>
<accession>A0A8H3FJK2</accession>
<gene>
    <name evidence="3" type="ORF">IMSHALPRED_006927</name>
</gene>
<feature type="compositionally biased region" description="Polar residues" evidence="1">
    <location>
        <begin position="513"/>
        <end position="523"/>
    </location>
</feature>
<dbReference type="PANTHER" id="PTHR22910">
    <property type="entry name" value="PROTEIN MGARP"/>
    <property type="match status" value="1"/>
</dbReference>
<dbReference type="SUPFAM" id="SSF63748">
    <property type="entry name" value="Tudor/PWWP/MBT"/>
    <property type="match status" value="1"/>
</dbReference>
<name>A0A8H3FJK2_9LECA</name>
<dbReference type="GO" id="GO:0005739">
    <property type="term" value="C:mitochondrion"/>
    <property type="evidence" value="ECO:0007669"/>
    <property type="project" value="InterPro"/>
</dbReference>
<feature type="region of interest" description="Disordered" evidence="1">
    <location>
        <begin position="285"/>
        <end position="404"/>
    </location>
</feature>
<dbReference type="InterPro" id="IPR026093">
    <property type="entry name" value="MGARP"/>
</dbReference>
<protein>
    <recommendedName>
        <fullName evidence="2">PWWP domain-containing protein</fullName>
    </recommendedName>
</protein>
<feature type="region of interest" description="Disordered" evidence="1">
    <location>
        <begin position="491"/>
        <end position="610"/>
    </location>
</feature>
<organism evidence="3 4">
    <name type="scientific">Imshaugia aleurites</name>
    <dbReference type="NCBI Taxonomy" id="172621"/>
    <lineage>
        <taxon>Eukaryota</taxon>
        <taxon>Fungi</taxon>
        <taxon>Dikarya</taxon>
        <taxon>Ascomycota</taxon>
        <taxon>Pezizomycotina</taxon>
        <taxon>Lecanoromycetes</taxon>
        <taxon>OSLEUM clade</taxon>
        <taxon>Lecanoromycetidae</taxon>
        <taxon>Lecanorales</taxon>
        <taxon>Lecanorineae</taxon>
        <taxon>Parmeliaceae</taxon>
        <taxon>Imshaugia</taxon>
    </lineage>
</organism>
<feature type="region of interest" description="Disordered" evidence="1">
    <location>
        <begin position="1"/>
        <end position="144"/>
    </location>
</feature>
<dbReference type="InterPro" id="IPR000313">
    <property type="entry name" value="PWWP_dom"/>
</dbReference>
<feature type="compositionally biased region" description="Low complexity" evidence="1">
    <location>
        <begin position="84"/>
        <end position="96"/>
    </location>
</feature>
<proteinExistence type="predicted"/>
<feature type="domain" description="PWWP" evidence="2">
    <location>
        <begin position="148"/>
        <end position="232"/>
    </location>
</feature>
<dbReference type="SMART" id="SM00293">
    <property type="entry name" value="PWWP"/>
    <property type="match status" value="1"/>
</dbReference>
<evidence type="ECO:0000256" key="1">
    <source>
        <dbReference type="SAM" id="MobiDB-lite"/>
    </source>
</evidence>
<keyword evidence="4" id="KW-1185">Reference proteome</keyword>